<dbReference type="CDD" id="cd16917">
    <property type="entry name" value="HATPase_UhpB-NarQ-NarX-like"/>
    <property type="match status" value="1"/>
</dbReference>
<keyword evidence="8" id="KW-0902">Two-component regulatory system</keyword>
<evidence type="ECO:0000256" key="1">
    <source>
        <dbReference type="ARBA" id="ARBA00000085"/>
    </source>
</evidence>
<evidence type="ECO:0000256" key="7">
    <source>
        <dbReference type="ARBA" id="ARBA00022840"/>
    </source>
</evidence>
<dbReference type="SMART" id="SM00387">
    <property type="entry name" value="HATPase_c"/>
    <property type="match status" value="1"/>
</dbReference>
<dbReference type="InterPro" id="IPR036890">
    <property type="entry name" value="HATPase_C_sf"/>
</dbReference>
<evidence type="ECO:0000256" key="4">
    <source>
        <dbReference type="ARBA" id="ARBA00022679"/>
    </source>
</evidence>
<dbReference type="Pfam" id="PF02518">
    <property type="entry name" value="HATPase_c"/>
    <property type="match status" value="1"/>
</dbReference>
<protein>
    <recommendedName>
        <fullName evidence="2">histidine kinase</fullName>
        <ecNumber evidence="2">2.7.13.3</ecNumber>
    </recommendedName>
</protein>
<feature type="region of interest" description="Disordered" evidence="9">
    <location>
        <begin position="1"/>
        <end position="37"/>
    </location>
</feature>
<evidence type="ECO:0000256" key="3">
    <source>
        <dbReference type="ARBA" id="ARBA00022553"/>
    </source>
</evidence>
<organism evidence="11 12">
    <name type="scientific">Streptomyces mashuensis</name>
    <dbReference type="NCBI Taxonomy" id="33904"/>
    <lineage>
        <taxon>Bacteria</taxon>
        <taxon>Bacillati</taxon>
        <taxon>Actinomycetota</taxon>
        <taxon>Actinomycetes</taxon>
        <taxon>Kitasatosporales</taxon>
        <taxon>Streptomycetaceae</taxon>
        <taxon>Streptomyces</taxon>
    </lineage>
</organism>
<feature type="compositionally biased region" description="Low complexity" evidence="9">
    <location>
        <begin position="1"/>
        <end position="12"/>
    </location>
</feature>
<evidence type="ECO:0000256" key="6">
    <source>
        <dbReference type="ARBA" id="ARBA00022777"/>
    </source>
</evidence>
<evidence type="ECO:0000313" key="11">
    <source>
        <dbReference type="EMBL" id="GHF71598.1"/>
    </source>
</evidence>
<evidence type="ECO:0000256" key="9">
    <source>
        <dbReference type="SAM" id="MobiDB-lite"/>
    </source>
</evidence>
<reference evidence="11" key="2">
    <citation type="submission" date="2020-09" db="EMBL/GenBank/DDBJ databases">
        <authorList>
            <person name="Sun Q."/>
            <person name="Ohkuma M."/>
        </authorList>
    </citation>
    <scope>NUCLEOTIDE SEQUENCE</scope>
    <source>
        <strain evidence="11">JCM 4059</strain>
    </source>
</reference>
<dbReference type="InterPro" id="IPR050482">
    <property type="entry name" value="Sensor_HK_TwoCompSys"/>
</dbReference>
<dbReference type="InterPro" id="IPR011712">
    <property type="entry name" value="Sig_transdc_His_kin_sub3_dim/P"/>
</dbReference>
<dbReference type="SUPFAM" id="SSF55874">
    <property type="entry name" value="ATPase domain of HSP90 chaperone/DNA topoisomerase II/histidine kinase"/>
    <property type="match status" value="1"/>
</dbReference>
<evidence type="ECO:0000256" key="5">
    <source>
        <dbReference type="ARBA" id="ARBA00022741"/>
    </source>
</evidence>
<keyword evidence="5" id="KW-0547">Nucleotide-binding</keyword>
<dbReference type="RefSeq" id="WP_190133006.1">
    <property type="nucleotide sequence ID" value="NZ_BNBD01000021.1"/>
</dbReference>
<comment type="catalytic activity">
    <reaction evidence="1">
        <text>ATP + protein L-histidine = ADP + protein N-phospho-L-histidine.</text>
        <dbReference type="EC" id="2.7.13.3"/>
    </reaction>
</comment>
<proteinExistence type="predicted"/>
<keyword evidence="7" id="KW-0067">ATP-binding</keyword>
<comment type="caution">
    <text evidence="11">The sequence shown here is derived from an EMBL/GenBank/DDBJ whole genome shotgun (WGS) entry which is preliminary data.</text>
</comment>
<dbReference type="EC" id="2.7.13.3" evidence="2"/>
<dbReference type="Proteomes" id="UP000638313">
    <property type="component" value="Unassembled WGS sequence"/>
</dbReference>
<dbReference type="Gene3D" id="3.30.565.10">
    <property type="entry name" value="Histidine kinase-like ATPase, C-terminal domain"/>
    <property type="match status" value="1"/>
</dbReference>
<feature type="domain" description="Histidine kinase/HSP90-like ATPase" evidence="10">
    <location>
        <begin position="314"/>
        <end position="407"/>
    </location>
</feature>
<dbReference type="InterPro" id="IPR003594">
    <property type="entry name" value="HATPase_dom"/>
</dbReference>
<evidence type="ECO:0000259" key="10">
    <source>
        <dbReference type="SMART" id="SM00387"/>
    </source>
</evidence>
<dbReference type="PANTHER" id="PTHR24421">
    <property type="entry name" value="NITRATE/NITRITE SENSOR PROTEIN NARX-RELATED"/>
    <property type="match status" value="1"/>
</dbReference>
<accession>A0A919B947</accession>
<feature type="region of interest" description="Disordered" evidence="9">
    <location>
        <begin position="397"/>
        <end position="422"/>
    </location>
</feature>
<gene>
    <name evidence="11" type="ORF">GCM10010218_61010</name>
</gene>
<dbReference type="GO" id="GO:0016020">
    <property type="term" value="C:membrane"/>
    <property type="evidence" value="ECO:0007669"/>
    <property type="project" value="InterPro"/>
</dbReference>
<dbReference type="Gene3D" id="1.20.5.1930">
    <property type="match status" value="1"/>
</dbReference>
<keyword evidence="12" id="KW-1185">Reference proteome</keyword>
<evidence type="ECO:0000256" key="2">
    <source>
        <dbReference type="ARBA" id="ARBA00012438"/>
    </source>
</evidence>
<keyword evidence="3" id="KW-0597">Phosphoprotein</keyword>
<dbReference type="GO" id="GO:0005524">
    <property type="term" value="F:ATP binding"/>
    <property type="evidence" value="ECO:0007669"/>
    <property type="project" value="UniProtKB-KW"/>
</dbReference>
<dbReference type="PANTHER" id="PTHR24421:SF10">
    <property type="entry name" value="NITRATE_NITRITE SENSOR PROTEIN NARQ"/>
    <property type="match status" value="1"/>
</dbReference>
<keyword evidence="4" id="KW-0808">Transferase</keyword>
<dbReference type="GO" id="GO:0000155">
    <property type="term" value="F:phosphorelay sensor kinase activity"/>
    <property type="evidence" value="ECO:0007669"/>
    <property type="project" value="InterPro"/>
</dbReference>
<evidence type="ECO:0000256" key="8">
    <source>
        <dbReference type="ARBA" id="ARBA00023012"/>
    </source>
</evidence>
<dbReference type="EMBL" id="BNBD01000021">
    <property type="protein sequence ID" value="GHF71598.1"/>
    <property type="molecule type" value="Genomic_DNA"/>
</dbReference>
<dbReference type="Pfam" id="PF07730">
    <property type="entry name" value="HisKA_3"/>
    <property type="match status" value="1"/>
</dbReference>
<dbReference type="AlphaFoldDB" id="A0A919B947"/>
<evidence type="ECO:0000313" key="12">
    <source>
        <dbReference type="Proteomes" id="UP000638313"/>
    </source>
</evidence>
<name>A0A919B947_9ACTN</name>
<dbReference type="GO" id="GO:0046983">
    <property type="term" value="F:protein dimerization activity"/>
    <property type="evidence" value="ECO:0007669"/>
    <property type="project" value="InterPro"/>
</dbReference>
<keyword evidence="6" id="KW-0418">Kinase</keyword>
<reference evidence="11" key="1">
    <citation type="journal article" date="2014" name="Int. J. Syst. Evol. Microbiol.">
        <title>Complete genome sequence of Corynebacterium casei LMG S-19264T (=DSM 44701T), isolated from a smear-ripened cheese.</title>
        <authorList>
            <consortium name="US DOE Joint Genome Institute (JGI-PGF)"/>
            <person name="Walter F."/>
            <person name="Albersmeier A."/>
            <person name="Kalinowski J."/>
            <person name="Ruckert C."/>
        </authorList>
    </citation>
    <scope>NUCLEOTIDE SEQUENCE</scope>
    <source>
        <strain evidence="11">JCM 4059</strain>
    </source>
</reference>
<sequence>MSAAPAAAPAAEPELKPEPEQTAGLKPEPEQTPEPEPAWPYGLWAWSRSDSLVAVGAGAMDLLSYLLAGPDQGMATTVPGALLPFLAALPLLARRRRPLPVLAAVLLCGWVPELGALTPVGLHAALSVALYSVARASRPATVAVAALVTTAVQVLRAWSTDPWLAVAEAVSVLVVVAFGVTVRQWQQQVEANRRLQADRAVAEERRRIARELHDIVAHHITTMYLMSGGARANLHSDPDVAWDALVELESSGRMALREMRQLLGVLRGTDEHHGNPATPQPGVADLDRLAADAGAAGLPTELSVHGVPHELPPAVGLTVYRIVQEALTNTRRHAGPTVARVRLEYGAGEVSVEVCDDGRGAPAGAPGSGGYGLLGMRERVALHGGTLETGARREGGFRVAARLPVHPEDDENRPKRKEGQEA</sequence>